<comment type="caution">
    <text evidence="2">The sequence shown here is derived from an EMBL/GenBank/DDBJ whole genome shotgun (WGS) entry which is preliminary data.</text>
</comment>
<name>W4LGU2_ENTF1</name>
<sequence length="330" mass="36936">MLKGCLVACLLLATTVPHGEAVQPRTVLVSTVAELKTAVQQARAGTIIDLADGAYTLDRPLMITGQGTQRHPILIRAKNLGQARIVGTATLHIRDAAWVIVDGLTLAPVLKTRHAGVQVTHSAHVQLSRLSFHFQEPLGRRAPMAHWLSFHATRHSRVHHSRFGPRVGIGLDIEVRKPSQHIRIDHNYFYDRETHGRNGAETIRIDGGRGHRWDAYTVIEHNLFDRCSGEGEIISIKSHRNTVRANTFRESFGAVTIRSGDYNRITGNFFLAFTEPMAFGVRIHGLHNRVINNYMYGLERCIISSWGDTHIPYIDSTLREAMTDGCRSHT</sequence>
<evidence type="ECO:0000313" key="3">
    <source>
        <dbReference type="Proteomes" id="UP000019141"/>
    </source>
</evidence>
<dbReference type="Gene3D" id="2.160.20.10">
    <property type="entry name" value="Single-stranded right-handed beta-helix, Pectin lyase-like"/>
    <property type="match status" value="1"/>
</dbReference>
<organism evidence="2 3">
    <name type="scientific">Entotheonella factor</name>
    <dbReference type="NCBI Taxonomy" id="1429438"/>
    <lineage>
        <taxon>Bacteria</taxon>
        <taxon>Pseudomonadati</taxon>
        <taxon>Nitrospinota/Tectimicrobiota group</taxon>
        <taxon>Candidatus Tectimicrobiota</taxon>
        <taxon>Candidatus Entotheonellia</taxon>
        <taxon>Candidatus Entotheonellales</taxon>
        <taxon>Candidatus Entotheonellaceae</taxon>
        <taxon>Candidatus Entotheonella</taxon>
    </lineage>
</organism>
<dbReference type="HOGENOM" id="CLU_843339_0_0_7"/>
<dbReference type="InterPro" id="IPR039513">
    <property type="entry name" value="PL-6"/>
</dbReference>
<dbReference type="Pfam" id="PF14592">
    <property type="entry name" value="Chondroitinas_B"/>
    <property type="match status" value="1"/>
</dbReference>
<evidence type="ECO:0000313" key="2">
    <source>
        <dbReference type="EMBL" id="ETW97283.1"/>
    </source>
</evidence>
<feature type="signal peptide" evidence="1">
    <location>
        <begin position="1"/>
        <end position="19"/>
    </location>
</feature>
<evidence type="ECO:0008006" key="4">
    <source>
        <dbReference type="Google" id="ProtNLM"/>
    </source>
</evidence>
<feature type="chain" id="PRO_5004844540" description="Right handed beta helix domain-containing protein" evidence="1">
    <location>
        <begin position="20"/>
        <end position="330"/>
    </location>
</feature>
<proteinExistence type="predicted"/>
<dbReference type="Proteomes" id="UP000019141">
    <property type="component" value="Unassembled WGS sequence"/>
</dbReference>
<dbReference type="SUPFAM" id="SSF51126">
    <property type="entry name" value="Pectin lyase-like"/>
    <property type="match status" value="1"/>
</dbReference>
<feature type="non-terminal residue" evidence="2">
    <location>
        <position position="330"/>
    </location>
</feature>
<accession>W4LGU2</accession>
<evidence type="ECO:0000256" key="1">
    <source>
        <dbReference type="SAM" id="SignalP"/>
    </source>
</evidence>
<gene>
    <name evidence="2" type="ORF">ETSY1_23290</name>
</gene>
<keyword evidence="1" id="KW-0732">Signal</keyword>
<keyword evidence="3" id="KW-1185">Reference proteome</keyword>
<dbReference type="AlphaFoldDB" id="W4LGU2"/>
<dbReference type="InterPro" id="IPR012334">
    <property type="entry name" value="Pectin_lyas_fold"/>
</dbReference>
<dbReference type="InterPro" id="IPR011050">
    <property type="entry name" value="Pectin_lyase_fold/virulence"/>
</dbReference>
<dbReference type="CDD" id="cd14251">
    <property type="entry name" value="PL-6"/>
    <property type="match status" value="1"/>
</dbReference>
<reference evidence="2 3" key="1">
    <citation type="journal article" date="2014" name="Nature">
        <title>An environmental bacterial taxon with a large and distinct metabolic repertoire.</title>
        <authorList>
            <person name="Wilson M.C."/>
            <person name="Mori T."/>
            <person name="Ruckert C."/>
            <person name="Uria A.R."/>
            <person name="Helf M.J."/>
            <person name="Takada K."/>
            <person name="Gernert C."/>
            <person name="Steffens U.A."/>
            <person name="Heycke N."/>
            <person name="Schmitt S."/>
            <person name="Rinke C."/>
            <person name="Helfrich E.J."/>
            <person name="Brachmann A.O."/>
            <person name="Gurgui C."/>
            <person name="Wakimoto T."/>
            <person name="Kracht M."/>
            <person name="Crusemann M."/>
            <person name="Hentschel U."/>
            <person name="Abe I."/>
            <person name="Matsunaga S."/>
            <person name="Kalinowski J."/>
            <person name="Takeyama H."/>
            <person name="Piel J."/>
        </authorList>
    </citation>
    <scope>NUCLEOTIDE SEQUENCE [LARGE SCALE GENOMIC DNA]</scope>
    <source>
        <strain evidence="3">TSY1</strain>
    </source>
</reference>
<protein>
    <recommendedName>
        <fullName evidence="4">Right handed beta helix domain-containing protein</fullName>
    </recommendedName>
</protein>
<dbReference type="EMBL" id="AZHW01000683">
    <property type="protein sequence ID" value="ETW97283.1"/>
    <property type="molecule type" value="Genomic_DNA"/>
</dbReference>